<dbReference type="AlphaFoldDB" id="A0AAX2CDT4"/>
<organism evidence="1 2">
    <name type="scientific">Bacillus cytotoxicus</name>
    <dbReference type="NCBI Taxonomy" id="580165"/>
    <lineage>
        <taxon>Bacteria</taxon>
        <taxon>Bacillati</taxon>
        <taxon>Bacillota</taxon>
        <taxon>Bacilli</taxon>
        <taxon>Bacillales</taxon>
        <taxon>Bacillaceae</taxon>
        <taxon>Bacillus</taxon>
        <taxon>Bacillus cereus group</taxon>
    </lineage>
</organism>
<reference evidence="1 2" key="1">
    <citation type="submission" date="2016-08" db="EMBL/GenBank/DDBJ databases">
        <authorList>
            <person name="Loux V."/>
            <person name="Rue O."/>
        </authorList>
    </citation>
    <scope>NUCLEOTIDE SEQUENCE [LARGE SCALE GENOMIC DNA]</scope>
    <source>
        <strain evidence="1 2">AFSSA_08CEB44bac</strain>
    </source>
</reference>
<protein>
    <submittedName>
        <fullName evidence="1">Uncharacterized protein</fullName>
    </submittedName>
</protein>
<dbReference type="EMBL" id="FMIK01000017">
    <property type="protein sequence ID" value="SCL85836.1"/>
    <property type="molecule type" value="Genomic_DNA"/>
</dbReference>
<evidence type="ECO:0000313" key="1">
    <source>
        <dbReference type="EMBL" id="SCL85836.1"/>
    </source>
</evidence>
<comment type="caution">
    <text evidence="1">The sequence shown here is derived from an EMBL/GenBank/DDBJ whole genome shotgun (WGS) entry which is preliminary data.</text>
</comment>
<accession>A0AAX2CDT4</accession>
<proteinExistence type="predicted"/>
<dbReference type="Proteomes" id="UP000242164">
    <property type="component" value="Unassembled WGS sequence"/>
</dbReference>
<evidence type="ECO:0000313" key="2">
    <source>
        <dbReference type="Proteomes" id="UP000242164"/>
    </source>
</evidence>
<gene>
    <name evidence="1" type="ORF">BCB44BAC_00836</name>
</gene>
<sequence>MYKGKLTEAREHRPQLDECLKVLRSGDSN</sequence>
<name>A0AAX2CDT4_9BACI</name>